<dbReference type="Proteomes" id="UP000250744">
    <property type="component" value="Unassembled WGS sequence"/>
</dbReference>
<dbReference type="Gene3D" id="3.90.1590.10">
    <property type="entry name" value="glutathione-dependent formaldehyde- activating enzyme (gfa)"/>
    <property type="match status" value="1"/>
</dbReference>
<dbReference type="GO" id="GO:0046872">
    <property type="term" value="F:metal ion binding"/>
    <property type="evidence" value="ECO:0007669"/>
    <property type="project" value="UniProtKB-KW"/>
</dbReference>
<evidence type="ECO:0000256" key="3">
    <source>
        <dbReference type="ARBA" id="ARBA00022833"/>
    </source>
</evidence>
<gene>
    <name evidence="6" type="ORF">DN062_04210</name>
</gene>
<keyword evidence="2" id="KW-0479">Metal-binding</keyword>
<evidence type="ECO:0000256" key="4">
    <source>
        <dbReference type="ARBA" id="ARBA00023239"/>
    </source>
</evidence>
<dbReference type="AlphaFoldDB" id="A0A364NQZ2"/>
<comment type="caution">
    <text evidence="6">The sequence shown here is derived from an EMBL/GenBank/DDBJ whole genome shotgun (WGS) entry which is preliminary data.</text>
</comment>
<evidence type="ECO:0000256" key="2">
    <source>
        <dbReference type="ARBA" id="ARBA00022723"/>
    </source>
</evidence>
<sequence length="141" mass="15367">MLGKCLCGQTTFQLDLPKIKAYQCHCSLCRAQSGTSSSLGTIVPVENFSWLSSRSHIKSWVKESGFSSDFCSNCGSPVPNELRGMAYYWVPVGALIDATSVEIVAHPCTDSKAVWDSIADNSVQYGNLPDINTFIHELNAD</sequence>
<comment type="similarity">
    <text evidence="1">Belongs to the Gfa family.</text>
</comment>
<keyword evidence="4" id="KW-0456">Lyase</keyword>
<dbReference type="EMBL" id="QKRX01000002">
    <property type="protein sequence ID" value="RAU19464.1"/>
    <property type="molecule type" value="Genomic_DNA"/>
</dbReference>
<dbReference type="Pfam" id="PF04828">
    <property type="entry name" value="GFA"/>
    <property type="match status" value="1"/>
</dbReference>
<evidence type="ECO:0000259" key="5">
    <source>
        <dbReference type="PROSITE" id="PS51891"/>
    </source>
</evidence>
<dbReference type="GO" id="GO:0016846">
    <property type="term" value="F:carbon-sulfur lyase activity"/>
    <property type="evidence" value="ECO:0007669"/>
    <property type="project" value="InterPro"/>
</dbReference>
<dbReference type="PANTHER" id="PTHR33337">
    <property type="entry name" value="GFA DOMAIN-CONTAINING PROTEIN"/>
    <property type="match status" value="1"/>
</dbReference>
<dbReference type="PROSITE" id="PS51891">
    <property type="entry name" value="CENP_V_GFA"/>
    <property type="match status" value="1"/>
</dbReference>
<reference evidence="6 7" key="1">
    <citation type="submission" date="2018-06" db="EMBL/GenBank/DDBJ databases">
        <title>Nitrincola tibetense sp. nov., isolated from Lake XuguoCo on Tibetan Plateau.</title>
        <authorList>
            <person name="Xing P."/>
        </authorList>
    </citation>
    <scope>NUCLEOTIDE SEQUENCE [LARGE SCALE GENOMIC DNA]</scope>
    <source>
        <strain evidence="7">xg18</strain>
    </source>
</reference>
<keyword evidence="3" id="KW-0862">Zinc</keyword>
<dbReference type="InterPro" id="IPR011057">
    <property type="entry name" value="Mss4-like_sf"/>
</dbReference>
<name>A0A364NQZ2_9GAMM</name>
<keyword evidence="7" id="KW-1185">Reference proteome</keyword>
<protein>
    <submittedName>
        <fullName evidence="6">Aldehyde-activating protein</fullName>
    </submittedName>
</protein>
<dbReference type="SUPFAM" id="SSF51316">
    <property type="entry name" value="Mss4-like"/>
    <property type="match status" value="1"/>
</dbReference>
<dbReference type="InterPro" id="IPR006913">
    <property type="entry name" value="CENP-V/GFA"/>
</dbReference>
<organism evidence="6 7">
    <name type="scientific">Nitrincola tibetensis</name>
    <dbReference type="NCBI Taxonomy" id="2219697"/>
    <lineage>
        <taxon>Bacteria</taxon>
        <taxon>Pseudomonadati</taxon>
        <taxon>Pseudomonadota</taxon>
        <taxon>Gammaproteobacteria</taxon>
        <taxon>Oceanospirillales</taxon>
        <taxon>Oceanospirillaceae</taxon>
        <taxon>Nitrincola</taxon>
    </lineage>
</organism>
<evidence type="ECO:0000256" key="1">
    <source>
        <dbReference type="ARBA" id="ARBA00005495"/>
    </source>
</evidence>
<evidence type="ECO:0000313" key="6">
    <source>
        <dbReference type="EMBL" id="RAU19464.1"/>
    </source>
</evidence>
<accession>A0A364NQZ2</accession>
<evidence type="ECO:0000313" key="7">
    <source>
        <dbReference type="Proteomes" id="UP000250744"/>
    </source>
</evidence>
<dbReference type="OrthoDB" id="9786619at2"/>
<feature type="domain" description="CENP-V/GFA" evidence="5">
    <location>
        <begin position="1"/>
        <end position="116"/>
    </location>
</feature>
<dbReference type="PANTHER" id="PTHR33337:SF40">
    <property type="entry name" value="CENP-V_GFA DOMAIN-CONTAINING PROTEIN-RELATED"/>
    <property type="match status" value="1"/>
</dbReference>
<proteinExistence type="inferred from homology"/>